<dbReference type="EMBL" id="AP018164">
    <property type="protein sequence ID" value="BAX91674.1"/>
    <property type="molecule type" value="Genomic_DNA"/>
</dbReference>
<dbReference type="RefSeq" id="WP_096438420.1">
    <property type="nucleotide sequence ID" value="NZ_CP022927.1"/>
</dbReference>
<dbReference type="AlphaFoldDB" id="A0A1Z4EFE3"/>
<evidence type="ECO:0000313" key="2">
    <source>
        <dbReference type="Proteomes" id="UP000217736"/>
    </source>
</evidence>
<dbReference type="Proteomes" id="UP000217736">
    <property type="component" value="Chromosome"/>
</dbReference>
<sequence length="68" mass="7906">MKIGDILGASDERVVPRDLTVDAAVERVRDLFVDHYNEPDLWHFTIWLQLTLAGQRRARTLKEESADR</sequence>
<organism evidence="1 2">
    <name type="scientific">Mycobacterium shigaense</name>
    <dbReference type="NCBI Taxonomy" id="722731"/>
    <lineage>
        <taxon>Bacteria</taxon>
        <taxon>Bacillati</taxon>
        <taxon>Actinomycetota</taxon>
        <taxon>Actinomycetes</taxon>
        <taxon>Mycobacteriales</taxon>
        <taxon>Mycobacteriaceae</taxon>
        <taxon>Mycobacterium</taxon>
        <taxon>Mycobacterium simiae complex</taxon>
    </lineage>
</organism>
<name>A0A1Z4EFE3_9MYCO</name>
<protein>
    <submittedName>
        <fullName evidence="1">Uncharacterized protein</fullName>
    </submittedName>
</protein>
<gene>
    <name evidence="1" type="ORF">MSG_01518</name>
</gene>
<proteinExistence type="predicted"/>
<dbReference type="KEGG" id="mshg:MSG_01518"/>
<reference evidence="2" key="1">
    <citation type="submission" date="2017-06" db="EMBL/GenBank/DDBJ databases">
        <title>Complete Genome Sequence of Mycobacterium shigaense.</title>
        <authorList>
            <person name="Fukano H."/>
            <person name="Yoshida M."/>
            <person name="Kazumi Y."/>
            <person name="Ogura Y."/>
            <person name="Mitarai S."/>
            <person name="Hayashi T."/>
            <person name="Hoshino Y."/>
        </authorList>
    </citation>
    <scope>NUCLEOTIDE SEQUENCE [LARGE SCALE GENOMIC DNA]</scope>
    <source>
        <strain evidence="2">UN-152</strain>
    </source>
</reference>
<keyword evidence="2" id="KW-1185">Reference proteome</keyword>
<evidence type="ECO:0000313" key="1">
    <source>
        <dbReference type="EMBL" id="BAX91674.1"/>
    </source>
</evidence>
<accession>A0A1Z4EFE3</accession>